<organism evidence="2 3">
    <name type="scientific">Streptomyces violaceolatus</name>
    <dbReference type="NCBI Taxonomy" id="67378"/>
    <lineage>
        <taxon>Bacteria</taxon>
        <taxon>Bacillati</taxon>
        <taxon>Actinomycetota</taxon>
        <taxon>Actinomycetes</taxon>
        <taxon>Kitasatosporales</taxon>
        <taxon>Streptomycetaceae</taxon>
        <taxon>Streptomyces</taxon>
        <taxon>Streptomyces violaceoruber group</taxon>
    </lineage>
</organism>
<proteinExistence type="predicted"/>
<evidence type="ECO:0000313" key="3">
    <source>
        <dbReference type="Proteomes" id="UP001499989"/>
    </source>
</evidence>
<keyword evidence="3" id="KW-1185">Reference proteome</keyword>
<sequence>MFFARTAGLAVSSRFEVEQRRVKIRPLRKSLAPAGSAGIALGAQSHFGVGLHDRLYSRAHALFIRPAPDHFPSTGGPDVDRPARRVFTRETSGRSHERTSLDLA</sequence>
<feature type="region of interest" description="Disordered" evidence="1">
    <location>
        <begin position="67"/>
        <end position="104"/>
    </location>
</feature>
<accession>A0ABN3T927</accession>
<feature type="compositionally biased region" description="Basic and acidic residues" evidence="1">
    <location>
        <begin position="78"/>
        <end position="104"/>
    </location>
</feature>
<evidence type="ECO:0000313" key="2">
    <source>
        <dbReference type="EMBL" id="GAA2695652.1"/>
    </source>
</evidence>
<protein>
    <submittedName>
        <fullName evidence="2">Uncharacterized protein</fullName>
    </submittedName>
</protein>
<evidence type="ECO:0000256" key="1">
    <source>
        <dbReference type="SAM" id="MobiDB-lite"/>
    </source>
</evidence>
<comment type="caution">
    <text evidence="2">The sequence shown here is derived from an EMBL/GenBank/DDBJ whole genome shotgun (WGS) entry which is preliminary data.</text>
</comment>
<dbReference type="Proteomes" id="UP001499989">
    <property type="component" value="Unassembled WGS sequence"/>
</dbReference>
<gene>
    <name evidence="2" type="ORF">GCM10010310_57500</name>
</gene>
<name>A0ABN3T927_9ACTN</name>
<dbReference type="EMBL" id="BAAASK010000021">
    <property type="protein sequence ID" value="GAA2695652.1"/>
    <property type="molecule type" value="Genomic_DNA"/>
</dbReference>
<reference evidence="2 3" key="1">
    <citation type="journal article" date="2019" name="Int. J. Syst. Evol. Microbiol.">
        <title>The Global Catalogue of Microorganisms (GCM) 10K type strain sequencing project: providing services to taxonomists for standard genome sequencing and annotation.</title>
        <authorList>
            <consortium name="The Broad Institute Genomics Platform"/>
            <consortium name="The Broad Institute Genome Sequencing Center for Infectious Disease"/>
            <person name="Wu L."/>
            <person name="Ma J."/>
        </authorList>
    </citation>
    <scope>NUCLEOTIDE SEQUENCE [LARGE SCALE GENOMIC DNA]</scope>
    <source>
        <strain evidence="2 3">JCM 4531</strain>
    </source>
</reference>